<dbReference type="Pfam" id="PF17288">
    <property type="entry name" value="Terminase_3C"/>
    <property type="match status" value="1"/>
</dbReference>
<proteinExistence type="predicted"/>
<feature type="domain" description="Phage terminase large subunit C-terminal" evidence="2">
    <location>
        <begin position="258"/>
        <end position="400"/>
    </location>
</feature>
<dbReference type="InterPro" id="IPR027417">
    <property type="entry name" value="P-loop_NTPase"/>
</dbReference>
<dbReference type="Gene3D" id="3.30.420.280">
    <property type="match status" value="1"/>
</dbReference>
<comment type="caution">
    <text evidence="3">The sequence shown here is derived from an EMBL/GenBank/DDBJ whole genome shotgun (WGS) entry which is preliminary data.</text>
</comment>
<dbReference type="Pfam" id="PF04466">
    <property type="entry name" value="Terminase_3"/>
    <property type="match status" value="1"/>
</dbReference>
<dbReference type="InterPro" id="IPR052380">
    <property type="entry name" value="Viral_DNA_packaging_terminase"/>
</dbReference>
<evidence type="ECO:0000259" key="1">
    <source>
        <dbReference type="Pfam" id="PF04466"/>
    </source>
</evidence>
<sequence>MANINITIEKPEKVFNKQILDVITDYDNPVEVWYGGASSGKSHGVVQKLVIKACSQWRYPRRMLFLRKVGRTLKRSIFQDVLDCLGAFGILQYCKINLSDFEIKLPNGAQLLFAGMDDPEKIKSIKGISDVVMEEATEFTNEDFTQLRLRLREPKHKQRQLFMMFNPVSKANWVYKMFFEQEPPAGSVIYQSTYKDNKFLDDDMRQTIEELARTNPAYYRIYALGEFATLDKLIFPNFKKTVIDHSKIRAIPNYYGLDFGYSNDPSVLIHVKLDVANKRLYVLDEYSKQGMLNNEIAKVIKSKGYAKEVITADVAEQKSIAEIRMNGVPRIRPARKGKDSILQGIQFLQQFEIIIDESCKQTIEEFENYTWIKDKKTGEYINKPIDLFNHCIDAIRYAIERTMYKQPDINRSMNILKQYGLGR</sequence>
<feature type="domain" description="Phage terminase large subunit N-terminal" evidence="1">
    <location>
        <begin position="30"/>
        <end position="226"/>
    </location>
</feature>
<dbReference type="RefSeq" id="WP_195749725.1">
    <property type="nucleotide sequence ID" value="NZ_JADOFP010000004.1"/>
</dbReference>
<gene>
    <name evidence="3" type="ORF">ITQ90_05485</name>
</gene>
<name>A0AB73HEP1_PEDPE</name>
<dbReference type="Gene3D" id="3.40.50.300">
    <property type="entry name" value="P-loop containing nucleotide triphosphate hydrolases"/>
    <property type="match status" value="1"/>
</dbReference>
<dbReference type="Proteomes" id="UP001194632">
    <property type="component" value="Unassembled WGS sequence"/>
</dbReference>
<evidence type="ECO:0000313" key="3">
    <source>
        <dbReference type="EMBL" id="MBF7114938.1"/>
    </source>
</evidence>
<dbReference type="NCBIfam" id="TIGR01547">
    <property type="entry name" value="phage_term_2"/>
    <property type="match status" value="1"/>
</dbReference>
<dbReference type="AlphaFoldDB" id="A0AB73HEP1"/>
<dbReference type="InterPro" id="IPR006437">
    <property type="entry name" value="Phage_terminase_lsu"/>
</dbReference>
<reference evidence="3" key="1">
    <citation type="submission" date="2020-11" db="EMBL/GenBank/DDBJ databases">
        <title>Antibiotic susceptibility profiles of Pediococcus pentosaceus from various origins and their implications for the safety assessment of strains with food-technology applications.</title>
        <authorList>
            <person name="Shani N."/>
            <person name="Oberhaensli S."/>
            <person name="Arias E."/>
        </authorList>
    </citation>
    <scope>NUCLEOTIDE SEQUENCE</scope>
    <source>
        <strain evidence="3">FAM 24207</strain>
    </source>
</reference>
<dbReference type="InterPro" id="IPR035413">
    <property type="entry name" value="Terminase_L_C"/>
</dbReference>
<organism evidence="3 4">
    <name type="scientific">Pediococcus pentosaceus</name>
    <dbReference type="NCBI Taxonomy" id="1255"/>
    <lineage>
        <taxon>Bacteria</taxon>
        <taxon>Bacillati</taxon>
        <taxon>Bacillota</taxon>
        <taxon>Bacilli</taxon>
        <taxon>Lactobacillales</taxon>
        <taxon>Lactobacillaceae</taxon>
        <taxon>Pediococcus</taxon>
    </lineage>
</organism>
<dbReference type="EMBL" id="JADOFP010000004">
    <property type="protein sequence ID" value="MBF7114938.1"/>
    <property type="molecule type" value="Genomic_DNA"/>
</dbReference>
<protein>
    <submittedName>
        <fullName evidence="3">PBSX family phage terminase large subunit</fullName>
    </submittedName>
</protein>
<evidence type="ECO:0000313" key="4">
    <source>
        <dbReference type="Proteomes" id="UP001194632"/>
    </source>
</evidence>
<dbReference type="InterPro" id="IPR035412">
    <property type="entry name" value="Terminase_L_N"/>
</dbReference>
<dbReference type="PANTHER" id="PTHR39184">
    <property type="match status" value="1"/>
</dbReference>
<accession>A0AB73HEP1</accession>
<dbReference type="PANTHER" id="PTHR39184:SF1">
    <property type="entry name" value="PBSX PHAGE TERMINASE LARGE SUBUNIT"/>
    <property type="match status" value="1"/>
</dbReference>
<evidence type="ECO:0000259" key="2">
    <source>
        <dbReference type="Pfam" id="PF17288"/>
    </source>
</evidence>